<dbReference type="Gene3D" id="1.20.120.330">
    <property type="entry name" value="Nucleotidyltransferases domain 2"/>
    <property type="match status" value="1"/>
</dbReference>
<dbReference type="Proteomes" id="UP001580430">
    <property type="component" value="Unassembled WGS sequence"/>
</dbReference>
<dbReference type="InterPro" id="IPR007842">
    <property type="entry name" value="HEPN_dom"/>
</dbReference>
<dbReference type="RefSeq" id="WP_375521406.1">
    <property type="nucleotide sequence ID" value="NZ_JBHIRY010000019.1"/>
</dbReference>
<dbReference type="SUPFAM" id="SSF81593">
    <property type="entry name" value="Nucleotidyltransferase substrate binding subunit/domain"/>
    <property type="match status" value="1"/>
</dbReference>
<name>A0ABV5C6V0_9BACL</name>
<dbReference type="PROSITE" id="PS50910">
    <property type="entry name" value="HEPN"/>
    <property type="match status" value="1"/>
</dbReference>
<comment type="caution">
    <text evidence="2">The sequence shown here is derived from an EMBL/GenBank/DDBJ whole genome shotgun (WGS) entry which is preliminary data.</text>
</comment>
<evidence type="ECO:0000313" key="2">
    <source>
        <dbReference type="EMBL" id="MFB5762295.1"/>
    </source>
</evidence>
<sequence>MDRQTEQWLRYAKDDQESAVILAASGKLEAACYHFQQSGEKYLKAVQIHTNSGVAKTHLLTRVCEQIESLGIFVPDQVKDSSWRWVTTARFSIV</sequence>
<gene>
    <name evidence="2" type="ORF">ACE5LO_18055</name>
</gene>
<evidence type="ECO:0000259" key="1">
    <source>
        <dbReference type="PROSITE" id="PS50910"/>
    </source>
</evidence>
<evidence type="ECO:0000313" key="3">
    <source>
        <dbReference type="Proteomes" id="UP001580430"/>
    </source>
</evidence>
<feature type="domain" description="HEPN" evidence="1">
    <location>
        <begin position="9"/>
        <end position="94"/>
    </location>
</feature>
<reference evidence="2 3" key="1">
    <citation type="submission" date="2024-09" db="EMBL/GenBank/DDBJ databases">
        <title>Paenibacillus zeirhizospherea sp. nov., isolated from surface of the maize (Zea mays) roots in a horticulture field, Hungary.</title>
        <authorList>
            <person name="Marton D."/>
            <person name="Farkas M."/>
            <person name="Bedics A."/>
            <person name="Toth E."/>
            <person name="Tancsics A."/>
            <person name="Boka K."/>
            <person name="Marati G."/>
            <person name="Kriszt B."/>
            <person name="Cserhati M."/>
        </authorList>
    </citation>
    <scope>NUCLEOTIDE SEQUENCE [LARGE SCALE GENOMIC DNA]</scope>
    <source>
        <strain evidence="2 3">JCM 18446</strain>
    </source>
</reference>
<dbReference type="Pfam" id="PF05168">
    <property type="entry name" value="HEPN"/>
    <property type="match status" value="1"/>
</dbReference>
<protein>
    <submittedName>
        <fullName evidence="2">HEPN domain-containing protein</fullName>
    </submittedName>
</protein>
<keyword evidence="3" id="KW-1185">Reference proteome</keyword>
<organism evidence="2 3">
    <name type="scientific">Paenibacillus medicaginis</name>
    <dbReference type="NCBI Taxonomy" id="1470560"/>
    <lineage>
        <taxon>Bacteria</taxon>
        <taxon>Bacillati</taxon>
        <taxon>Bacillota</taxon>
        <taxon>Bacilli</taxon>
        <taxon>Bacillales</taxon>
        <taxon>Paenibacillaceae</taxon>
        <taxon>Paenibacillus</taxon>
    </lineage>
</organism>
<dbReference type="EMBL" id="JBHIRY010000019">
    <property type="protein sequence ID" value="MFB5762295.1"/>
    <property type="molecule type" value="Genomic_DNA"/>
</dbReference>
<proteinExistence type="predicted"/>
<accession>A0ABV5C6V0</accession>